<dbReference type="RefSeq" id="WP_012992002.1">
    <property type="nucleotide sequence ID" value="NC_013894.1"/>
</dbReference>
<dbReference type="PANTHER" id="PTHR37689">
    <property type="entry name" value="PROTEIN FDHE"/>
    <property type="match status" value="1"/>
</dbReference>
<dbReference type="GO" id="GO:0005829">
    <property type="term" value="C:cytosol"/>
    <property type="evidence" value="ECO:0007669"/>
    <property type="project" value="TreeGrafter"/>
</dbReference>
<dbReference type="Gene3D" id="3.90.1670.10">
    <property type="entry name" value="FdhE-like domain"/>
    <property type="match status" value="1"/>
</dbReference>
<reference evidence="5" key="1">
    <citation type="journal article" date="2010" name="Stand. Genomic Sci.">
        <title>Complete genome sequence of Thermocrinis albus type strain (HI 11/12T).</title>
        <authorList>
            <person name="Wirth R."/>
            <person name="Sikorski J."/>
            <person name="Brambilla E."/>
            <person name="Misra M."/>
            <person name="Lapidus A."/>
            <person name="Copeland A."/>
            <person name="Nolan M."/>
            <person name="Lucas S."/>
            <person name="Chen F."/>
            <person name="Tice H."/>
            <person name="Cheng J.F."/>
            <person name="Han C."/>
            <person name="Detter J.C."/>
            <person name="Tapia R."/>
            <person name="Bruce D."/>
            <person name="Goodwin L."/>
            <person name="Pitluck S."/>
            <person name="Pati A."/>
            <person name="Anderson I."/>
            <person name="Ivanova N."/>
            <person name="Mavromatis K."/>
            <person name="Mikhailova N."/>
            <person name="Chen A."/>
            <person name="Palaniappan K."/>
            <person name="Bilek Y."/>
            <person name="Hader T."/>
            <person name="Land M."/>
            <person name="Hauser L."/>
            <person name="Chang Y.J."/>
            <person name="Jeffries C.D."/>
            <person name="Tindall B.J."/>
            <person name="Rohde M."/>
            <person name="Goker M."/>
            <person name="Bristow J."/>
            <person name="Eisen J.A."/>
            <person name="Markowitz V."/>
            <person name="Hugenholtz P."/>
            <person name="Kyrpides N.C."/>
            <person name="Klenk H.P."/>
        </authorList>
    </citation>
    <scope>NUCLEOTIDE SEQUENCE [LARGE SCALE GENOMIC DNA]</scope>
    <source>
        <strain evidence="5">DSM 14484 / JCM 11386 / HI 11/12</strain>
    </source>
</reference>
<evidence type="ECO:0000259" key="3">
    <source>
        <dbReference type="Pfam" id="PF24860"/>
    </source>
</evidence>
<dbReference type="AlphaFoldDB" id="D3SLG6"/>
<evidence type="ECO:0000256" key="1">
    <source>
        <dbReference type="ARBA" id="ARBA00022490"/>
    </source>
</evidence>
<evidence type="ECO:0000259" key="2">
    <source>
        <dbReference type="Pfam" id="PF24859"/>
    </source>
</evidence>
<protein>
    <submittedName>
        <fullName evidence="4">Formate dehydrogenase accessory protein</fullName>
    </submittedName>
</protein>
<dbReference type="GO" id="GO:0008199">
    <property type="term" value="F:ferric iron binding"/>
    <property type="evidence" value="ECO:0007669"/>
    <property type="project" value="TreeGrafter"/>
</dbReference>
<feature type="domain" description="FdhE C-terminal" evidence="3">
    <location>
        <begin position="170"/>
        <end position="244"/>
    </location>
</feature>
<dbReference type="GO" id="GO:0051604">
    <property type="term" value="P:protein maturation"/>
    <property type="evidence" value="ECO:0007669"/>
    <property type="project" value="TreeGrafter"/>
</dbReference>
<dbReference type="eggNOG" id="COG3058">
    <property type="taxonomic scope" value="Bacteria"/>
</dbReference>
<organism evidence="4 5">
    <name type="scientific">Thermocrinis albus (strain DSM 14484 / JCM 11386 / HI 11/12)</name>
    <dbReference type="NCBI Taxonomy" id="638303"/>
    <lineage>
        <taxon>Bacteria</taxon>
        <taxon>Pseudomonadati</taxon>
        <taxon>Aquificota</taxon>
        <taxon>Aquificia</taxon>
        <taxon>Aquificales</taxon>
        <taxon>Aquificaceae</taxon>
        <taxon>Thermocrinis</taxon>
    </lineage>
</organism>
<dbReference type="EMBL" id="CP001931">
    <property type="protein sequence ID" value="ADC89596.1"/>
    <property type="molecule type" value="Genomic_DNA"/>
</dbReference>
<proteinExistence type="predicted"/>
<dbReference type="HOGENOM" id="CLU_071015_1_0_0"/>
<dbReference type="Pfam" id="PF24859">
    <property type="entry name" value="FdhE_central"/>
    <property type="match status" value="1"/>
</dbReference>
<dbReference type="STRING" id="638303.Thal_0964"/>
<dbReference type="PANTHER" id="PTHR37689:SF1">
    <property type="entry name" value="PROTEIN FDHE"/>
    <property type="match status" value="1"/>
</dbReference>
<dbReference type="CDD" id="cd16341">
    <property type="entry name" value="FdhE"/>
    <property type="match status" value="1"/>
</dbReference>
<keyword evidence="1" id="KW-0963">Cytoplasm</keyword>
<gene>
    <name evidence="4" type="ordered locus">Thal_0964</name>
</gene>
<dbReference type="SUPFAM" id="SSF144020">
    <property type="entry name" value="FdhE-like"/>
    <property type="match status" value="1"/>
</dbReference>
<accession>D3SLG6</accession>
<evidence type="ECO:0000313" key="4">
    <source>
        <dbReference type="EMBL" id="ADC89596.1"/>
    </source>
</evidence>
<name>D3SLG6_THEAH</name>
<dbReference type="Pfam" id="PF24860">
    <property type="entry name" value="FdhE_C"/>
    <property type="match status" value="1"/>
</dbReference>
<dbReference type="InterPro" id="IPR024064">
    <property type="entry name" value="FdhE-like_sf"/>
</dbReference>
<dbReference type="InterPro" id="IPR056796">
    <property type="entry name" value="FdhE_C"/>
</dbReference>
<evidence type="ECO:0000313" key="5">
    <source>
        <dbReference type="Proteomes" id="UP000002043"/>
    </source>
</evidence>
<keyword evidence="5" id="KW-1185">Reference proteome</keyword>
<dbReference type="InterPro" id="IPR056797">
    <property type="entry name" value="FdhE_central"/>
</dbReference>
<dbReference type="OrthoDB" id="9811074at2"/>
<dbReference type="InterPro" id="IPR006452">
    <property type="entry name" value="Formate_DH_accessory"/>
</dbReference>
<dbReference type="Proteomes" id="UP000002043">
    <property type="component" value="Chromosome"/>
</dbReference>
<dbReference type="KEGG" id="tal:Thal_0964"/>
<sequence length="246" mass="28762">MNHEVRDRIKVLSKRHPESLHMLQFMERVLEFQHRAQATVQEIDWSRNLHILIDLLQLCVSIGPSSLKERAKEFMEFDENTLCAMVTKFLEDKTATDIDRFIFLTFLGPIYSSWASKGRYDSKGWLKKVCPVCGFKPYVSYVVDEEEVEGARYLTCVMCGFSWYFNRTSCVACGNNEDHLLEYYYTEGEEYVQLQVCHRCGTYIKVLDMRVEGTVIPILDDIATVSMDLWARQRGFVRYEKNLLGL</sequence>
<feature type="domain" description="FdhE central" evidence="2">
    <location>
        <begin position="129"/>
        <end position="167"/>
    </location>
</feature>